<evidence type="ECO:0000313" key="2">
    <source>
        <dbReference type="EMBL" id="MFD1485331.1"/>
    </source>
</evidence>
<dbReference type="InterPro" id="IPR010359">
    <property type="entry name" value="IrrE_HExxH"/>
</dbReference>
<dbReference type="EMBL" id="JBHTON010000028">
    <property type="protein sequence ID" value="MFD1485331.1"/>
    <property type="molecule type" value="Genomic_DNA"/>
</dbReference>
<name>A0ABW4EA84_9LACO</name>
<organism evidence="2 3">
    <name type="scientific">Lacticaseibacillus baoqingensis</name>
    <dbReference type="NCBI Taxonomy" id="2486013"/>
    <lineage>
        <taxon>Bacteria</taxon>
        <taxon>Bacillati</taxon>
        <taxon>Bacillota</taxon>
        <taxon>Bacilli</taxon>
        <taxon>Lactobacillales</taxon>
        <taxon>Lactobacillaceae</taxon>
        <taxon>Lacticaseibacillus</taxon>
    </lineage>
</organism>
<sequence length="136" mass="15351">MIDEIFSRLLDYAAIYDIEVGFEDRLSPNTPCTADSKTRRILINLNWHIPRQLPFQLAHEITHILNGDSNLLYFTPSKTGIEGDANSGAICLLVPMYFENVDPSLARVDEFMSFFAISPNMRDICSGAIKGFYNAK</sequence>
<dbReference type="Proteomes" id="UP001597252">
    <property type="component" value="Unassembled WGS sequence"/>
</dbReference>
<evidence type="ECO:0000259" key="1">
    <source>
        <dbReference type="Pfam" id="PF06114"/>
    </source>
</evidence>
<feature type="domain" description="IrrE N-terminal-like" evidence="1">
    <location>
        <begin position="34"/>
        <end position="95"/>
    </location>
</feature>
<comment type="caution">
    <text evidence="2">The sequence shown here is derived from an EMBL/GenBank/DDBJ whole genome shotgun (WGS) entry which is preliminary data.</text>
</comment>
<accession>A0ABW4EA84</accession>
<dbReference type="Pfam" id="PF06114">
    <property type="entry name" value="Peptidase_M78"/>
    <property type="match status" value="1"/>
</dbReference>
<keyword evidence="3" id="KW-1185">Reference proteome</keyword>
<reference evidence="3" key="1">
    <citation type="journal article" date="2019" name="Int. J. Syst. Evol. Microbiol.">
        <title>The Global Catalogue of Microorganisms (GCM) 10K type strain sequencing project: providing services to taxonomists for standard genome sequencing and annotation.</title>
        <authorList>
            <consortium name="The Broad Institute Genomics Platform"/>
            <consortium name="The Broad Institute Genome Sequencing Center for Infectious Disease"/>
            <person name="Wu L."/>
            <person name="Ma J."/>
        </authorList>
    </citation>
    <scope>NUCLEOTIDE SEQUENCE [LARGE SCALE GENOMIC DNA]</scope>
    <source>
        <strain evidence="3">CCM 8903</strain>
    </source>
</reference>
<dbReference type="RefSeq" id="WP_125751415.1">
    <property type="nucleotide sequence ID" value="NZ_JBHTON010000028.1"/>
</dbReference>
<evidence type="ECO:0000313" key="3">
    <source>
        <dbReference type="Proteomes" id="UP001597252"/>
    </source>
</evidence>
<proteinExistence type="predicted"/>
<gene>
    <name evidence="2" type="ORF">ACFQ5J_08825</name>
</gene>
<protein>
    <submittedName>
        <fullName evidence="2">ImmA/IrrE family metallo-endopeptidase</fullName>
    </submittedName>
</protein>